<keyword evidence="8" id="KW-0597">Phosphoprotein</keyword>
<dbReference type="PRINTS" id="PR00344">
    <property type="entry name" value="BCTRLSENSOR"/>
</dbReference>
<dbReference type="GO" id="GO:0046983">
    <property type="term" value="F:protein dimerization activity"/>
    <property type="evidence" value="ECO:0007669"/>
    <property type="project" value="InterPro"/>
</dbReference>
<keyword evidence="12 21" id="KW-0418">Kinase</keyword>
<dbReference type="Pfam" id="PF07730">
    <property type="entry name" value="HisKA_3"/>
    <property type="match status" value="1"/>
</dbReference>
<sequence length="664" mass="70643">MIPHLPDGLRSWPPQAIAALGAAGISAAVVLAGQATGQSDAAVASVGSMAVLAALFTAMGALILANLQRHTVGLLLALAGITALVEVLAVSWASWLPLAWISQWAWWPPFGLIFLALLFFPDGRLPSKRWRGLAGLLVILSVTITGALAVAALDHPRTLATALTEFTPRAQFLVRVAIIGGLLTLASGVAVLVSLWRRWRTSQGETRSQLACLLAGAVLLLIGLALDTLAVPGGWALAALALPVAMTVAVLRFRLYDLDQVVDRTLVWLVMTLLVIVGFVVLVTMLRTLTQQHDDSTASLAATGVIAVTFDPLRRRVQGTVDHLVFGDRNDPYTFMATIGGITENAGRPDDVLPSLMAAVARSLRLPYVGAELPGPHGPEIVAGHGRAEVELEAFAMMSRGEQVGRLLAAPRTRSGRFSPTERRLLENAARHAAVAAEATRLIVDLRDSRESLVVAREEERRSLRRDLHDGLGPTLAGMAMQLSAARRMVTDQERAAALLADLAGDLQQCTTEMRQVVDQLRPPALDGGLAPAIRMMCRRFAEADVVLEQDVADDLGALPAAVETAAYRILSEALTNVVRHSAATACRIAVVRDNSLRITVRDNGTGINPQARRGEGLDSMRARTSELGGIFSIGDVPGGGTEIRVMLPLPLAVRGNEVGGQKC</sequence>
<name>A0A9X1SSS2_9ACTN</name>
<evidence type="ECO:0000256" key="10">
    <source>
        <dbReference type="ARBA" id="ARBA00022723"/>
    </source>
</evidence>
<evidence type="ECO:0000256" key="7">
    <source>
        <dbReference type="ARBA" id="ARBA00022490"/>
    </source>
</evidence>
<dbReference type="GO" id="GO:0051539">
    <property type="term" value="F:4 iron, 4 sulfur cluster binding"/>
    <property type="evidence" value="ECO:0007669"/>
    <property type="project" value="UniProtKB-KW"/>
</dbReference>
<dbReference type="EC" id="2.7.13.3" evidence="4"/>
<keyword evidence="19" id="KW-1133">Transmembrane helix</keyword>
<evidence type="ECO:0000256" key="13">
    <source>
        <dbReference type="ARBA" id="ARBA00022840"/>
    </source>
</evidence>
<comment type="caution">
    <text evidence="21">The sequence shown here is derived from an EMBL/GenBank/DDBJ whole genome shotgun (WGS) entry which is preliminary data.</text>
</comment>
<reference evidence="21" key="1">
    <citation type="submission" date="2021-11" db="EMBL/GenBank/DDBJ databases">
        <title>Streptomyces corallinus and Kineosporia corallina sp. nov., two new coral-derived marine actinobacteria.</title>
        <authorList>
            <person name="Buangrab K."/>
            <person name="Sutthacheep M."/>
            <person name="Yeemin T."/>
            <person name="Harunari E."/>
            <person name="Igarashi Y."/>
            <person name="Sripreechasak P."/>
            <person name="Kanchanasin P."/>
            <person name="Tanasupawat S."/>
            <person name="Phongsopitanun W."/>
        </authorList>
    </citation>
    <scope>NUCLEOTIDE SEQUENCE</scope>
    <source>
        <strain evidence="21">JCM 31032</strain>
    </source>
</reference>
<evidence type="ECO:0000256" key="11">
    <source>
        <dbReference type="ARBA" id="ARBA00022741"/>
    </source>
</evidence>
<feature type="transmembrane region" description="Helical" evidence="19">
    <location>
        <begin position="265"/>
        <end position="286"/>
    </location>
</feature>
<comment type="cofactor">
    <cofactor evidence="2">
        <name>[4Fe-4S] cluster</name>
        <dbReference type="ChEBI" id="CHEBI:49883"/>
    </cofactor>
</comment>
<dbReference type="Gene3D" id="3.30.565.10">
    <property type="entry name" value="Histidine kinase-like ATPase, C-terminal domain"/>
    <property type="match status" value="1"/>
</dbReference>
<dbReference type="SUPFAM" id="SSF55874">
    <property type="entry name" value="ATPase domain of HSP90 chaperone/DNA topoisomerase II/histidine kinase"/>
    <property type="match status" value="1"/>
</dbReference>
<evidence type="ECO:0000313" key="21">
    <source>
        <dbReference type="EMBL" id="MCD5310616.1"/>
    </source>
</evidence>
<keyword evidence="10" id="KW-0479">Metal-binding</keyword>
<dbReference type="EMBL" id="JAJOMB010000003">
    <property type="protein sequence ID" value="MCD5310616.1"/>
    <property type="molecule type" value="Genomic_DNA"/>
</dbReference>
<dbReference type="GO" id="GO:0016020">
    <property type="term" value="C:membrane"/>
    <property type="evidence" value="ECO:0007669"/>
    <property type="project" value="InterPro"/>
</dbReference>
<evidence type="ECO:0000256" key="2">
    <source>
        <dbReference type="ARBA" id="ARBA00001966"/>
    </source>
</evidence>
<dbReference type="InterPro" id="IPR005467">
    <property type="entry name" value="His_kinase_dom"/>
</dbReference>
<dbReference type="CDD" id="cd16917">
    <property type="entry name" value="HATPase_UhpB-NarQ-NarX-like"/>
    <property type="match status" value="1"/>
</dbReference>
<feature type="transmembrane region" description="Helical" evidence="19">
    <location>
        <begin position="132"/>
        <end position="152"/>
    </location>
</feature>
<keyword evidence="16" id="KW-0411">Iron-sulfur</keyword>
<evidence type="ECO:0000256" key="16">
    <source>
        <dbReference type="ARBA" id="ARBA00023014"/>
    </source>
</evidence>
<keyword evidence="13" id="KW-0067">ATP-binding</keyword>
<dbReference type="PANTHER" id="PTHR24421:SF10">
    <property type="entry name" value="NITRATE_NITRITE SENSOR PROTEIN NARQ"/>
    <property type="match status" value="1"/>
</dbReference>
<evidence type="ECO:0000256" key="17">
    <source>
        <dbReference type="ARBA" id="ARBA00024827"/>
    </source>
</evidence>
<keyword evidence="22" id="KW-1185">Reference proteome</keyword>
<evidence type="ECO:0000256" key="14">
    <source>
        <dbReference type="ARBA" id="ARBA00023004"/>
    </source>
</evidence>
<dbReference type="GO" id="GO:0005524">
    <property type="term" value="F:ATP binding"/>
    <property type="evidence" value="ECO:0007669"/>
    <property type="project" value="UniProtKB-KW"/>
</dbReference>
<accession>A0A9X1SSS2</accession>
<keyword evidence="9" id="KW-0808">Transferase</keyword>
<keyword evidence="11" id="KW-0547">Nucleotide-binding</keyword>
<dbReference type="PROSITE" id="PS50109">
    <property type="entry name" value="HIS_KIN"/>
    <property type="match status" value="1"/>
</dbReference>
<dbReference type="GO" id="GO:0046872">
    <property type="term" value="F:metal ion binding"/>
    <property type="evidence" value="ECO:0007669"/>
    <property type="project" value="UniProtKB-KW"/>
</dbReference>
<evidence type="ECO:0000313" key="22">
    <source>
        <dbReference type="Proteomes" id="UP001138997"/>
    </source>
</evidence>
<dbReference type="GO" id="GO:0000155">
    <property type="term" value="F:phosphorelay sensor kinase activity"/>
    <property type="evidence" value="ECO:0007669"/>
    <property type="project" value="InterPro"/>
</dbReference>
<gene>
    <name evidence="21" type="ORF">LR394_06895</name>
</gene>
<dbReference type="InterPro" id="IPR004358">
    <property type="entry name" value="Sig_transdc_His_kin-like_C"/>
</dbReference>
<keyword evidence="6" id="KW-0004">4Fe-4S</keyword>
<feature type="domain" description="Histidine kinase" evidence="20">
    <location>
        <begin position="569"/>
        <end position="652"/>
    </location>
</feature>
<feature type="transmembrane region" description="Helical" evidence="19">
    <location>
        <begin position="208"/>
        <end position="226"/>
    </location>
</feature>
<dbReference type="InterPro" id="IPR003594">
    <property type="entry name" value="HATPase_dom"/>
</dbReference>
<evidence type="ECO:0000256" key="5">
    <source>
        <dbReference type="ARBA" id="ARBA00017322"/>
    </source>
</evidence>
<evidence type="ECO:0000256" key="12">
    <source>
        <dbReference type="ARBA" id="ARBA00022777"/>
    </source>
</evidence>
<feature type="transmembrane region" description="Helical" evidence="19">
    <location>
        <begin position="101"/>
        <end position="120"/>
    </location>
</feature>
<keyword evidence="19" id="KW-0472">Membrane</keyword>
<dbReference type="InterPro" id="IPR036890">
    <property type="entry name" value="HATPase_C_sf"/>
</dbReference>
<proteinExistence type="predicted"/>
<evidence type="ECO:0000256" key="9">
    <source>
        <dbReference type="ARBA" id="ARBA00022679"/>
    </source>
</evidence>
<dbReference type="InterPro" id="IPR050482">
    <property type="entry name" value="Sensor_HK_TwoCompSys"/>
</dbReference>
<evidence type="ECO:0000256" key="15">
    <source>
        <dbReference type="ARBA" id="ARBA00023012"/>
    </source>
</evidence>
<evidence type="ECO:0000259" key="20">
    <source>
        <dbReference type="PROSITE" id="PS50109"/>
    </source>
</evidence>
<dbReference type="SMART" id="SM00387">
    <property type="entry name" value="HATPase_c"/>
    <property type="match status" value="1"/>
</dbReference>
<comment type="function">
    <text evidence="17">Member of the two-component regulatory system NreB/NreC involved in the control of dissimilatory nitrate/nitrite reduction in response to oxygen. NreB functions as a direct oxygen sensor histidine kinase which is autophosphorylated, in the absence of oxygen, probably at the conserved histidine residue, and transfers its phosphate group probably to a conserved aspartate residue of NreC. NreB/NreC activates the expression of the nitrate (narGHJI) and nitrite (nir) reductase operons, as well as the putative nitrate transporter gene narT.</text>
</comment>
<feature type="transmembrane region" description="Helical" evidence="19">
    <location>
        <begin position="172"/>
        <end position="196"/>
    </location>
</feature>
<evidence type="ECO:0000256" key="6">
    <source>
        <dbReference type="ARBA" id="ARBA00022485"/>
    </source>
</evidence>
<evidence type="ECO:0000256" key="18">
    <source>
        <dbReference type="ARBA" id="ARBA00030800"/>
    </source>
</evidence>
<evidence type="ECO:0000256" key="1">
    <source>
        <dbReference type="ARBA" id="ARBA00000085"/>
    </source>
</evidence>
<keyword evidence="15" id="KW-0902">Two-component regulatory system</keyword>
<keyword evidence="7" id="KW-0963">Cytoplasm</keyword>
<protein>
    <recommendedName>
        <fullName evidence="5">Oxygen sensor histidine kinase NreB</fullName>
        <ecNumber evidence="4">2.7.13.3</ecNumber>
    </recommendedName>
    <alternativeName>
        <fullName evidence="18">Nitrogen regulation protein B</fullName>
    </alternativeName>
</protein>
<evidence type="ECO:0000256" key="8">
    <source>
        <dbReference type="ARBA" id="ARBA00022553"/>
    </source>
</evidence>
<keyword evidence="19" id="KW-0812">Transmembrane</keyword>
<dbReference type="Pfam" id="PF02518">
    <property type="entry name" value="HATPase_c"/>
    <property type="match status" value="1"/>
</dbReference>
<dbReference type="RefSeq" id="WP_231439652.1">
    <property type="nucleotide sequence ID" value="NZ_JAJOMB010000003.1"/>
</dbReference>
<evidence type="ECO:0000256" key="4">
    <source>
        <dbReference type="ARBA" id="ARBA00012438"/>
    </source>
</evidence>
<dbReference type="InterPro" id="IPR011712">
    <property type="entry name" value="Sig_transdc_His_kin_sub3_dim/P"/>
</dbReference>
<comment type="subcellular location">
    <subcellularLocation>
        <location evidence="3">Cytoplasm</location>
    </subcellularLocation>
</comment>
<keyword evidence="14" id="KW-0408">Iron</keyword>
<dbReference type="PANTHER" id="PTHR24421">
    <property type="entry name" value="NITRATE/NITRITE SENSOR PROTEIN NARX-RELATED"/>
    <property type="match status" value="1"/>
</dbReference>
<dbReference type="AlphaFoldDB" id="A0A9X1SSS2"/>
<dbReference type="GO" id="GO:0005737">
    <property type="term" value="C:cytoplasm"/>
    <property type="evidence" value="ECO:0007669"/>
    <property type="project" value="UniProtKB-SubCell"/>
</dbReference>
<feature type="transmembrane region" description="Helical" evidence="19">
    <location>
        <begin position="232"/>
        <end position="253"/>
    </location>
</feature>
<comment type="catalytic activity">
    <reaction evidence="1">
        <text>ATP + protein L-histidine = ADP + protein N-phospho-L-histidine.</text>
        <dbReference type="EC" id="2.7.13.3"/>
    </reaction>
</comment>
<dbReference type="Gene3D" id="1.20.5.1930">
    <property type="match status" value="1"/>
</dbReference>
<organism evidence="21 22">
    <name type="scientific">Kineosporia babensis</name>
    <dbReference type="NCBI Taxonomy" id="499548"/>
    <lineage>
        <taxon>Bacteria</taxon>
        <taxon>Bacillati</taxon>
        <taxon>Actinomycetota</taxon>
        <taxon>Actinomycetes</taxon>
        <taxon>Kineosporiales</taxon>
        <taxon>Kineosporiaceae</taxon>
        <taxon>Kineosporia</taxon>
    </lineage>
</organism>
<feature type="transmembrane region" description="Helical" evidence="19">
    <location>
        <begin position="72"/>
        <end position="95"/>
    </location>
</feature>
<evidence type="ECO:0000256" key="19">
    <source>
        <dbReference type="SAM" id="Phobius"/>
    </source>
</evidence>
<dbReference type="Proteomes" id="UP001138997">
    <property type="component" value="Unassembled WGS sequence"/>
</dbReference>
<evidence type="ECO:0000256" key="3">
    <source>
        <dbReference type="ARBA" id="ARBA00004496"/>
    </source>
</evidence>
<feature type="transmembrane region" description="Helical" evidence="19">
    <location>
        <begin position="42"/>
        <end position="65"/>
    </location>
</feature>